<dbReference type="Pfam" id="PF24879">
    <property type="entry name" value="DUF7737"/>
    <property type="match status" value="1"/>
</dbReference>
<evidence type="ECO:0000259" key="1">
    <source>
        <dbReference type="Pfam" id="PF13569"/>
    </source>
</evidence>
<evidence type="ECO:0000259" key="2">
    <source>
        <dbReference type="Pfam" id="PF24879"/>
    </source>
</evidence>
<protein>
    <submittedName>
        <fullName evidence="3">Uncharacterized protein</fullName>
    </submittedName>
</protein>
<proteinExistence type="predicted"/>
<feature type="domain" description="DUF4132" evidence="1">
    <location>
        <begin position="448"/>
        <end position="628"/>
    </location>
</feature>
<organism evidence="3 4">
    <name type="scientific">Symmachiella macrocystis</name>
    <dbReference type="NCBI Taxonomy" id="2527985"/>
    <lineage>
        <taxon>Bacteria</taxon>
        <taxon>Pseudomonadati</taxon>
        <taxon>Planctomycetota</taxon>
        <taxon>Planctomycetia</taxon>
        <taxon>Planctomycetales</taxon>
        <taxon>Planctomycetaceae</taxon>
        <taxon>Symmachiella</taxon>
    </lineage>
</organism>
<keyword evidence="4" id="KW-1185">Reference proteome</keyword>
<dbReference type="EMBL" id="SJPP01000002">
    <property type="protein sequence ID" value="TWU09148.1"/>
    <property type="molecule type" value="Genomic_DNA"/>
</dbReference>
<dbReference type="OrthoDB" id="9763697at2"/>
<accession>A0A5C6BAZ3</accession>
<dbReference type="InterPro" id="IPR025406">
    <property type="entry name" value="DUF4132"/>
</dbReference>
<comment type="caution">
    <text evidence="3">The sequence shown here is derived from an EMBL/GenBank/DDBJ whole genome shotgun (WGS) entry which is preliminary data.</text>
</comment>
<sequence length="884" mass="100552">MSYYREFYDDVLRQNPVSEGDPLFDAHQLVSQFVRESENTNYFRYIHEPTDITYNAVGKRIGKLITTEKVCLVRALLQQSEWIRKLHRLPDWKQRYRELPKRLDVECGDTIRAGLSFLLRRKMPLVRDDVYGLCGCVNRLAPWSHISAMNLPGLFVKRLADYTKTSDLDEELVKLVTETSVLLRKTTKYSDSKKYARQLESLVGAVPLCMIKPGEAWSDIAIADLEKLETSEKKNWLKLLDCCECSSEGTHAGWIKHAKVSYDQVDPDVFKRFMLRWLPLVSKPRTQPKSTRFRFQPNPDFLILDSHQDILKGLVRCCVFSNDIEIIRALTPLAISAFKKVRHKGARALKVGNACIYALGEIPCMNAVGQLAVLKSRLNSKAAQREIDTALAAAAKRKEISRDEIEEIAVPTYGLTYVGVLRQELGELTAELTVHGSKPEIRWIKPDGKSQKSVPAAVKRDFGDELKELKLAAKDIEKMVPVQAARIEQVYLQQRSWELPQWRAQYLEHPLVGTLARRLIWSFETGGKKVSAFYCDGCFVHNDNAPLEDLADDTTVTLWHPLDESIDDIIAWREWLLEHEVQQPFKQAHREVYLLTDAERNTGVYSNRFAGHVLKQHQFNALCAARGWKNSLRLMVDATYPPAHMVLPNWNLRAEFWVEGAGEEYGVDSNETGTYLYLTTDQVRFYRDEAALNWAQVGDGDYSSTGPDEEENHPLALEEIPPLAFSELLRDVDLFVGVASAGNDPNWSDGGPEGRYRDYWTSYSFGDLGNTAQTRKAILERLVPRLKIAERCTFSDRFLIVRGDKRTYKIHLGSGNILMEPNDAYLCIVPGQSVHKGADAVFLPFEGDRTLSIILSKAFLLAEDTKIKDATILSQINHQPTVQP</sequence>
<evidence type="ECO:0000313" key="3">
    <source>
        <dbReference type="EMBL" id="TWU09148.1"/>
    </source>
</evidence>
<reference evidence="3 4" key="1">
    <citation type="submission" date="2019-02" db="EMBL/GenBank/DDBJ databases">
        <title>Deep-cultivation of Planctomycetes and their phenomic and genomic characterization uncovers novel biology.</title>
        <authorList>
            <person name="Wiegand S."/>
            <person name="Jogler M."/>
            <person name="Boedeker C."/>
            <person name="Pinto D."/>
            <person name="Vollmers J."/>
            <person name="Rivas-Marin E."/>
            <person name="Kohn T."/>
            <person name="Peeters S.H."/>
            <person name="Heuer A."/>
            <person name="Rast P."/>
            <person name="Oberbeckmann S."/>
            <person name="Bunk B."/>
            <person name="Jeske O."/>
            <person name="Meyerdierks A."/>
            <person name="Storesund J.E."/>
            <person name="Kallscheuer N."/>
            <person name="Luecker S."/>
            <person name="Lage O.M."/>
            <person name="Pohl T."/>
            <person name="Merkel B.J."/>
            <person name="Hornburger P."/>
            <person name="Mueller R.-W."/>
            <person name="Bruemmer F."/>
            <person name="Labrenz M."/>
            <person name="Spormann A.M."/>
            <person name="Op Den Camp H."/>
            <person name="Overmann J."/>
            <person name="Amann R."/>
            <person name="Jetten M.S.M."/>
            <person name="Mascher T."/>
            <person name="Medema M.H."/>
            <person name="Devos D.P."/>
            <person name="Kaster A.-K."/>
            <person name="Ovreas L."/>
            <person name="Rohde M."/>
            <person name="Galperin M.Y."/>
            <person name="Jogler C."/>
        </authorList>
    </citation>
    <scope>NUCLEOTIDE SEQUENCE [LARGE SCALE GENOMIC DNA]</scope>
    <source>
        <strain evidence="3 4">CA54</strain>
    </source>
</reference>
<gene>
    <name evidence="3" type="ORF">CA54_43880</name>
</gene>
<dbReference type="Proteomes" id="UP000320735">
    <property type="component" value="Unassembled WGS sequence"/>
</dbReference>
<name>A0A5C6BAZ3_9PLAN</name>
<dbReference type="RefSeq" id="WP_146372887.1">
    <property type="nucleotide sequence ID" value="NZ_SJPP01000002.1"/>
</dbReference>
<evidence type="ECO:0000313" key="4">
    <source>
        <dbReference type="Proteomes" id="UP000320735"/>
    </source>
</evidence>
<dbReference type="InterPro" id="IPR056639">
    <property type="entry name" value="DUF7737"/>
</dbReference>
<dbReference type="Pfam" id="PF13569">
    <property type="entry name" value="DUF4132"/>
    <property type="match status" value="1"/>
</dbReference>
<feature type="domain" description="DUF7737" evidence="2">
    <location>
        <begin position="772"/>
        <end position="876"/>
    </location>
</feature>
<dbReference type="AlphaFoldDB" id="A0A5C6BAZ3"/>